<gene>
    <name evidence="1" type="ORF">DI09_77p60</name>
</gene>
<reference evidence="1 2" key="1">
    <citation type="submission" date="2014-04" db="EMBL/GenBank/DDBJ databases">
        <title>A new species of microsporidia sheds light on the evolution of extreme parasitism.</title>
        <authorList>
            <person name="Haag K.L."/>
            <person name="James T.Y."/>
            <person name="Larsson R."/>
            <person name="Schaer T.M."/>
            <person name="Refardt D."/>
            <person name="Pombert J.-F."/>
            <person name="Ebert D."/>
        </authorList>
    </citation>
    <scope>NUCLEOTIDE SEQUENCE [LARGE SCALE GENOMIC DNA]</scope>
    <source>
        <strain evidence="1 2">UGP3</strain>
        <tissue evidence="1">Spores</tissue>
    </source>
</reference>
<evidence type="ECO:0000313" key="2">
    <source>
        <dbReference type="Proteomes" id="UP000029725"/>
    </source>
</evidence>
<dbReference type="AlphaFoldDB" id="A0A098VRG3"/>
<dbReference type="Proteomes" id="UP000029725">
    <property type="component" value="Unassembled WGS sequence"/>
</dbReference>
<dbReference type="RefSeq" id="XP_013236759.1">
    <property type="nucleotide sequence ID" value="XM_013381305.1"/>
</dbReference>
<keyword evidence="2" id="KW-1185">Reference proteome</keyword>
<dbReference type="VEuPathDB" id="MicrosporidiaDB:DI09_77p60"/>
<comment type="caution">
    <text evidence="1">The sequence shown here is derived from an EMBL/GenBank/DDBJ whole genome shotgun (WGS) entry which is preliminary data.</text>
</comment>
<dbReference type="GeneID" id="25260800"/>
<accession>A0A098VRG3</accession>
<dbReference type="EMBL" id="JMKJ01000587">
    <property type="protein sequence ID" value="KGG50316.1"/>
    <property type="molecule type" value="Genomic_DNA"/>
</dbReference>
<evidence type="ECO:0000313" key="1">
    <source>
        <dbReference type="EMBL" id="KGG50316.1"/>
    </source>
</evidence>
<organism evidence="1 2">
    <name type="scientific">Mitosporidium daphniae</name>
    <dbReference type="NCBI Taxonomy" id="1485682"/>
    <lineage>
        <taxon>Eukaryota</taxon>
        <taxon>Fungi</taxon>
        <taxon>Fungi incertae sedis</taxon>
        <taxon>Microsporidia</taxon>
        <taxon>Mitosporidium</taxon>
    </lineage>
</organism>
<dbReference type="SUPFAM" id="SSF50182">
    <property type="entry name" value="Sm-like ribonucleoproteins"/>
    <property type="match status" value="1"/>
</dbReference>
<dbReference type="HOGENOM" id="CLU_2085378_0_0_1"/>
<proteinExistence type="predicted"/>
<protein>
    <submittedName>
        <fullName evidence="1">Uncharacterized protein</fullName>
    </submittedName>
</protein>
<dbReference type="Gene3D" id="2.30.30.100">
    <property type="match status" value="1"/>
</dbReference>
<sequence length="117" mass="13042">MHAFDASTNVAITHAHERIFSLKKGVVVSQLGLFLIRGDNIHHRHIGRRIGCRNRIYGAEGSSATSNPALVSRIAFPVCCISAHIFVHVYDQLSIGLCYFITLGCLFSRYYQFLTSS</sequence>
<name>A0A098VRG3_9MICR</name>
<dbReference type="InterPro" id="IPR010920">
    <property type="entry name" value="LSM_dom_sf"/>
</dbReference>